<dbReference type="InterPro" id="IPR006175">
    <property type="entry name" value="YjgF/YER057c/UK114"/>
</dbReference>
<dbReference type="SUPFAM" id="SSF55298">
    <property type="entry name" value="YjgF-like"/>
    <property type="match status" value="1"/>
</dbReference>
<dbReference type="Proteomes" id="UP001500945">
    <property type="component" value="Unassembled WGS sequence"/>
</dbReference>
<evidence type="ECO:0000313" key="2">
    <source>
        <dbReference type="Proteomes" id="UP001500945"/>
    </source>
</evidence>
<keyword evidence="2" id="KW-1185">Reference proteome</keyword>
<organism evidence="1 2">
    <name type="scientific">Fodinibacter luteus</name>
    <dbReference type="NCBI Taxonomy" id="552064"/>
    <lineage>
        <taxon>Bacteria</taxon>
        <taxon>Bacillati</taxon>
        <taxon>Actinomycetota</taxon>
        <taxon>Actinomycetes</taxon>
        <taxon>Micrococcales</taxon>
        <taxon>Intrasporangiaceae</taxon>
        <taxon>Fodinibacter (ex Wang et al. 2009)</taxon>
    </lineage>
</organism>
<reference evidence="2" key="1">
    <citation type="journal article" date="2019" name="Int. J. Syst. Evol. Microbiol.">
        <title>The Global Catalogue of Microorganisms (GCM) 10K type strain sequencing project: providing services to taxonomists for standard genome sequencing and annotation.</title>
        <authorList>
            <consortium name="The Broad Institute Genomics Platform"/>
            <consortium name="The Broad Institute Genome Sequencing Center for Infectious Disease"/>
            <person name="Wu L."/>
            <person name="Ma J."/>
        </authorList>
    </citation>
    <scope>NUCLEOTIDE SEQUENCE [LARGE SCALE GENOMIC DNA]</scope>
    <source>
        <strain evidence="2">JCM 17809</strain>
    </source>
</reference>
<dbReference type="RefSeq" id="WP_345201087.1">
    <property type="nucleotide sequence ID" value="NZ_BAABGM010000001.1"/>
</dbReference>
<protein>
    <submittedName>
        <fullName evidence="1">RidA family protein</fullName>
    </submittedName>
</protein>
<evidence type="ECO:0000313" key="1">
    <source>
        <dbReference type="EMBL" id="GAA4396718.1"/>
    </source>
</evidence>
<sequence length="114" mass="12187">MGFSRAVRVGQNIAVSGTAPINADGHVSVDPASQARRCWEIALGALAELGGRPEDVIRTRHYITDRDGEVVDAISSVHGEIFGDIRPASTMVVVAGLIDPRWKVEVELDAVIPD</sequence>
<dbReference type="PANTHER" id="PTHR43857:SF1">
    <property type="entry name" value="YJGH FAMILY PROTEIN"/>
    <property type="match status" value="1"/>
</dbReference>
<proteinExistence type="predicted"/>
<accession>A0ABP8JVM5</accession>
<dbReference type="EMBL" id="BAABGM010000001">
    <property type="protein sequence ID" value="GAA4396718.1"/>
    <property type="molecule type" value="Genomic_DNA"/>
</dbReference>
<comment type="caution">
    <text evidence="1">The sequence shown here is derived from an EMBL/GenBank/DDBJ whole genome shotgun (WGS) entry which is preliminary data.</text>
</comment>
<dbReference type="Gene3D" id="3.30.1330.40">
    <property type="entry name" value="RutC-like"/>
    <property type="match status" value="1"/>
</dbReference>
<dbReference type="PANTHER" id="PTHR43857">
    <property type="entry name" value="BLR7761 PROTEIN"/>
    <property type="match status" value="1"/>
</dbReference>
<name>A0ABP8JVM5_9MICO</name>
<dbReference type="Pfam" id="PF01042">
    <property type="entry name" value="Ribonuc_L-PSP"/>
    <property type="match status" value="1"/>
</dbReference>
<gene>
    <name evidence="1" type="ORF">GCM10023168_00910</name>
</gene>
<dbReference type="InterPro" id="IPR035959">
    <property type="entry name" value="RutC-like_sf"/>
</dbReference>